<dbReference type="InterPro" id="IPR050807">
    <property type="entry name" value="TransReg_Diox_bact_type"/>
</dbReference>
<dbReference type="SMART" id="SM00530">
    <property type="entry name" value="HTH_XRE"/>
    <property type="match status" value="1"/>
</dbReference>
<keyword evidence="1 3" id="KW-0238">DNA-binding</keyword>
<dbReference type="RefSeq" id="WP_052811942.1">
    <property type="nucleotide sequence ID" value="NZ_BJOA01000067.1"/>
</dbReference>
<evidence type="ECO:0000259" key="2">
    <source>
        <dbReference type="PROSITE" id="PS50943"/>
    </source>
</evidence>
<protein>
    <submittedName>
        <fullName evidence="3">DNA-binding transcriptional regulator, XRE-family HTH domain</fullName>
    </submittedName>
</protein>
<dbReference type="Pfam" id="PF01381">
    <property type="entry name" value="HTH_3"/>
    <property type="match status" value="1"/>
</dbReference>
<evidence type="ECO:0000256" key="1">
    <source>
        <dbReference type="ARBA" id="ARBA00023125"/>
    </source>
</evidence>
<dbReference type="InterPro" id="IPR010982">
    <property type="entry name" value="Lambda_DNA-bd_dom_sf"/>
</dbReference>
<dbReference type="InterPro" id="IPR001387">
    <property type="entry name" value="Cro/C1-type_HTH"/>
</dbReference>
<name>A0A1G8PFE3_ANEMI</name>
<dbReference type="SUPFAM" id="SSF47413">
    <property type="entry name" value="lambda repressor-like DNA-binding domains"/>
    <property type="match status" value="1"/>
</dbReference>
<dbReference type="CDD" id="cd00093">
    <property type="entry name" value="HTH_XRE"/>
    <property type="match status" value="1"/>
</dbReference>
<dbReference type="GO" id="GO:0003677">
    <property type="term" value="F:DNA binding"/>
    <property type="evidence" value="ECO:0007669"/>
    <property type="project" value="UniProtKB-KW"/>
</dbReference>
<dbReference type="PANTHER" id="PTHR46797:SF1">
    <property type="entry name" value="METHYLPHOSPHONATE SYNTHASE"/>
    <property type="match status" value="1"/>
</dbReference>
<dbReference type="GO" id="GO:0005829">
    <property type="term" value="C:cytosol"/>
    <property type="evidence" value="ECO:0007669"/>
    <property type="project" value="TreeGrafter"/>
</dbReference>
<dbReference type="PANTHER" id="PTHR46797">
    <property type="entry name" value="HTH-TYPE TRANSCRIPTIONAL REGULATOR"/>
    <property type="match status" value="1"/>
</dbReference>
<sequence>MIVGENIKKFRKREKMTQNELAKKSKISRSYLADVENGRYNPSIDTLKSIASALNVGISELMGEDNSKHSKDENLDDDYRKIERFARKVNSKDRKKAITILEAAFEDAFEDDEDEDDNL</sequence>
<organism evidence="3 4">
    <name type="scientific">Aneurinibacillus migulanus</name>
    <name type="common">Bacillus migulanus</name>
    <dbReference type="NCBI Taxonomy" id="47500"/>
    <lineage>
        <taxon>Bacteria</taxon>
        <taxon>Bacillati</taxon>
        <taxon>Bacillota</taxon>
        <taxon>Bacilli</taxon>
        <taxon>Bacillales</taxon>
        <taxon>Paenibacillaceae</taxon>
        <taxon>Aneurinibacillus group</taxon>
        <taxon>Aneurinibacillus</taxon>
    </lineage>
</organism>
<dbReference type="GO" id="GO:0003700">
    <property type="term" value="F:DNA-binding transcription factor activity"/>
    <property type="evidence" value="ECO:0007669"/>
    <property type="project" value="TreeGrafter"/>
</dbReference>
<dbReference type="AlphaFoldDB" id="A0A1G8PFE3"/>
<reference evidence="3 4" key="1">
    <citation type="submission" date="2016-10" db="EMBL/GenBank/DDBJ databases">
        <authorList>
            <person name="de Groot N.N."/>
        </authorList>
    </citation>
    <scope>NUCLEOTIDE SEQUENCE [LARGE SCALE GENOMIC DNA]</scope>
    <source>
        <strain evidence="3 4">DSM 2895</strain>
    </source>
</reference>
<accession>A0A1G8PFE3</accession>
<feature type="domain" description="HTH cro/C1-type" evidence="2">
    <location>
        <begin position="7"/>
        <end position="61"/>
    </location>
</feature>
<evidence type="ECO:0000313" key="4">
    <source>
        <dbReference type="Proteomes" id="UP000182836"/>
    </source>
</evidence>
<dbReference type="EMBL" id="FNED01000009">
    <property type="protein sequence ID" value="SDI91189.1"/>
    <property type="molecule type" value="Genomic_DNA"/>
</dbReference>
<dbReference type="GeneID" id="42304457"/>
<evidence type="ECO:0000313" key="3">
    <source>
        <dbReference type="EMBL" id="SDI91189.1"/>
    </source>
</evidence>
<dbReference type="Gene3D" id="1.10.260.40">
    <property type="entry name" value="lambda repressor-like DNA-binding domains"/>
    <property type="match status" value="1"/>
</dbReference>
<dbReference type="PROSITE" id="PS50943">
    <property type="entry name" value="HTH_CROC1"/>
    <property type="match status" value="1"/>
</dbReference>
<proteinExistence type="predicted"/>
<dbReference type="Proteomes" id="UP000182836">
    <property type="component" value="Unassembled WGS sequence"/>
</dbReference>
<gene>
    <name evidence="3" type="ORF">SAMN04487909_10965</name>
</gene>